<dbReference type="SFLD" id="SFLDS00003">
    <property type="entry name" value="Haloacid_Dehalogenase"/>
    <property type="match status" value="1"/>
</dbReference>
<comment type="caution">
    <text evidence="1">The sequence shown here is derived from an EMBL/GenBank/DDBJ whole genome shotgun (WGS) entry which is preliminary data.</text>
</comment>
<dbReference type="Gene3D" id="1.10.150.240">
    <property type="entry name" value="Putative phosphatase, domain 2"/>
    <property type="match status" value="1"/>
</dbReference>
<accession>A0AA90KA31</accession>
<sequence>MQGEAGTGLDVEAVVFDMDGVLIDSRPVIENAWRDVARRHGRTLDSAEVEGYVHGRTGAETVRMLFPEHSDAARKAIWAEVDAVEEEAAYSVVPGADAIAARLAQFGVPLVLVTSSWQRKIENALGRLGLLTLFPEVVTRDDVERGKPHPDPYLMAARRLGMDPARMLVFEDSVSGVASAVAAGALCVGIGGGELLAAGAVATTVDFTALSTRAAGGLSTGGLSTGARSAEGLSTEGLSAGAAGAGRSGSDVLLDGLDVPIRVVVREVSGRHA</sequence>
<gene>
    <name evidence="1" type="ORF">POF50_019955</name>
</gene>
<dbReference type="InterPro" id="IPR036412">
    <property type="entry name" value="HAD-like_sf"/>
</dbReference>
<dbReference type="EMBL" id="JABXJJ020000023">
    <property type="protein sequence ID" value="MDI5971577.1"/>
    <property type="molecule type" value="Genomic_DNA"/>
</dbReference>
<organism evidence="1">
    <name type="scientific">Streptantibioticus silvisoli</name>
    <dbReference type="NCBI Taxonomy" id="2705255"/>
    <lineage>
        <taxon>Bacteria</taxon>
        <taxon>Bacillati</taxon>
        <taxon>Actinomycetota</taxon>
        <taxon>Actinomycetes</taxon>
        <taxon>Kitasatosporales</taxon>
        <taxon>Streptomycetaceae</taxon>
        <taxon>Streptantibioticus</taxon>
    </lineage>
</organism>
<evidence type="ECO:0000313" key="1">
    <source>
        <dbReference type="EMBL" id="MDI5971577.1"/>
    </source>
</evidence>
<dbReference type="SUPFAM" id="SSF56784">
    <property type="entry name" value="HAD-like"/>
    <property type="match status" value="1"/>
</dbReference>
<protein>
    <submittedName>
        <fullName evidence="1">HAD family phosphatase</fullName>
    </submittedName>
</protein>
<dbReference type="GO" id="GO:0050308">
    <property type="term" value="F:sugar-phosphatase activity"/>
    <property type="evidence" value="ECO:0007669"/>
    <property type="project" value="TreeGrafter"/>
</dbReference>
<dbReference type="Pfam" id="PF00702">
    <property type="entry name" value="Hydrolase"/>
    <property type="match status" value="1"/>
</dbReference>
<dbReference type="PRINTS" id="PR00413">
    <property type="entry name" value="HADHALOGNASE"/>
</dbReference>
<proteinExistence type="predicted"/>
<dbReference type="PANTHER" id="PTHR43481:SF4">
    <property type="entry name" value="GLYCEROL-1-PHOSPHATE PHOSPHOHYDROLASE 1-RELATED"/>
    <property type="match status" value="1"/>
</dbReference>
<reference evidence="1" key="1">
    <citation type="submission" date="2023-05" db="EMBL/GenBank/DDBJ databases">
        <title>Streptantibioticus silvisoli sp. nov., acidotolerant actinomycetes 1 from pine litter.</title>
        <authorList>
            <person name="Swiecimska M."/>
            <person name="Golinska P."/>
            <person name="Sangal V."/>
            <person name="Wachnowicz B."/>
            <person name="Goodfellow M."/>
        </authorList>
    </citation>
    <scope>NUCLEOTIDE SEQUENCE</scope>
    <source>
        <strain evidence="1">SL13</strain>
    </source>
</reference>
<name>A0AA90KA31_9ACTN</name>
<dbReference type="NCBIfam" id="TIGR01509">
    <property type="entry name" value="HAD-SF-IA-v3"/>
    <property type="match status" value="1"/>
</dbReference>
<dbReference type="AlphaFoldDB" id="A0AA90KA31"/>
<dbReference type="InterPro" id="IPR051806">
    <property type="entry name" value="HAD-like_SPP"/>
</dbReference>
<dbReference type="PANTHER" id="PTHR43481">
    <property type="entry name" value="FRUCTOSE-1-PHOSPHATE PHOSPHATASE"/>
    <property type="match status" value="1"/>
</dbReference>
<dbReference type="InterPro" id="IPR006439">
    <property type="entry name" value="HAD-SF_hydro_IA"/>
</dbReference>
<dbReference type="Gene3D" id="3.40.50.1000">
    <property type="entry name" value="HAD superfamily/HAD-like"/>
    <property type="match status" value="1"/>
</dbReference>
<dbReference type="RefSeq" id="WP_282698864.1">
    <property type="nucleotide sequence ID" value="NZ_JABXJJ020000023.1"/>
</dbReference>
<dbReference type="SFLD" id="SFLDG01135">
    <property type="entry name" value="C1.5.6:_HAD__Beta-PGM__Phospha"/>
    <property type="match status" value="1"/>
</dbReference>
<dbReference type="InterPro" id="IPR023198">
    <property type="entry name" value="PGP-like_dom2"/>
</dbReference>
<dbReference type="SFLD" id="SFLDG01129">
    <property type="entry name" value="C1.5:_HAD__Beta-PGM__Phosphata"/>
    <property type="match status" value="1"/>
</dbReference>
<dbReference type="InterPro" id="IPR023214">
    <property type="entry name" value="HAD_sf"/>
</dbReference>